<gene>
    <name evidence="2" type="primary">OSJNBa0011P19.11</name>
</gene>
<evidence type="ECO:0000313" key="2">
    <source>
        <dbReference type="EMBL" id="BAD45047.1"/>
    </source>
</evidence>
<feature type="compositionally biased region" description="Basic and acidic residues" evidence="1">
    <location>
        <begin position="1"/>
        <end position="19"/>
    </location>
</feature>
<evidence type="ECO:0008006" key="3">
    <source>
        <dbReference type="Google" id="ProtNLM"/>
    </source>
</evidence>
<sequence>MGDEGEPSRERDLGKKPMAMDEGASPWRGQAKEGNNLEAAPVRCCSCSPWVIGDEKKHLPLLFVCPPRPRATVLTAPRRLHPDSGKSSCVPYVIVDDALPSGRFLLRATDGWYGLNGAYYICCDCDARTRVATPPPPSGSLDHLNFPRRRSVEDSRHRGYCLVAQAQLHPTSTTTTQQHETVVDYPARDNKWDVKECPHHQRAMGGCHGGVLCCADLPYGFLTSCVPFADELRRLRYVELPQGCVMVGDDEKHHRWLFATVRVKIHGIPDAPVVSSWTLVDPEDSEWTLEHEVASSSHFSNGPVITTRLAFVLVVFSDLLSSYIQPLMVPSGLYVGAIGEVAERPTAPTLWHKILHWLARPFLNWPSLWDKIKQCVLKAVGWPLPVEHSWLNVLGPPIKQIGNTCSVSAVALCIEAKFHKYGFRCTIERPPHKLLQDCLDSSFLEPDEGIPAIRVIEVLSKTGGLTTTNGLILPITGRIPHWIEHEGWSMKEVAEFIYEHGPVIAVVWVVRHEFRACIGDVVYYGLPDRSLRDREDKDQCMHVVVCFGYRFTQSFDLHLSIMDSSTDDGPTRWLHYTSVDGLYSPEIAKPLLG</sequence>
<dbReference type="Proteomes" id="UP000817658">
    <property type="component" value="Chromosome 1"/>
</dbReference>
<reference evidence="2" key="1">
    <citation type="journal article" date="2002" name="Nature">
        <title>The genome sequence and structure of rice chromosome 1.</title>
        <authorList>
            <person name="Sasaki T."/>
            <person name="Matsumoto T."/>
            <person name="Yamamoto K."/>
            <person name="Sakata K."/>
            <person name="Baba T."/>
            <person name="Katayose Y."/>
            <person name="Wu J."/>
            <person name="Niimura Y."/>
            <person name="Cheng Z."/>
            <person name="Nagamura Y."/>
            <person name="Antonio B.A."/>
            <person name="Kanamori H."/>
            <person name="Hosokawa S."/>
            <person name="Masukawa M."/>
            <person name="Arikawa K."/>
            <person name="Chiden Y."/>
            <person name="Hayashi M."/>
            <person name="Okamoto M."/>
            <person name="Ando T."/>
            <person name="Aoki H."/>
            <person name="Arita K."/>
            <person name="Hamada M."/>
            <person name="Harada C."/>
            <person name="Hijishita S."/>
            <person name="Honda M."/>
            <person name="Ichikawa Y."/>
            <person name="Idonuma A."/>
            <person name="Iijima M."/>
            <person name="Ikeda M."/>
            <person name="Ikeno M."/>
            <person name="Itoh S."/>
            <person name="Itoh T."/>
            <person name="Itoh Y."/>
            <person name="Itoh Y."/>
            <person name="Iwabuchi A."/>
            <person name="Kamiya K."/>
            <person name="Karasawa W."/>
            <person name="Katagiri S."/>
            <person name="Kikuta A."/>
            <person name="Kobayashi N."/>
            <person name="Kono I."/>
            <person name="Machita K."/>
            <person name="Maehara T."/>
            <person name="Mizuno H."/>
            <person name="Mizubayashi T."/>
            <person name="Mukai Y."/>
            <person name="Nagasaki H."/>
            <person name="Nakashima M."/>
            <person name="Nakama Y."/>
            <person name="Nakamichi Y."/>
            <person name="Nakamura M."/>
            <person name="Namiki N."/>
            <person name="Negishi M."/>
            <person name="Ohta I."/>
            <person name="Ono N."/>
            <person name="Saji S."/>
            <person name="Sakai K."/>
            <person name="Shibata M."/>
            <person name="Shimokawa T."/>
            <person name="Shomura A."/>
            <person name="Song J."/>
            <person name="Takazaki Y."/>
            <person name="Terasawa K."/>
            <person name="Tsuji K."/>
            <person name="Waki K."/>
            <person name="Yamagata H."/>
            <person name="Yamane H."/>
            <person name="Yoshiki S."/>
            <person name="Yoshihara R."/>
            <person name="Yukawa K."/>
            <person name="Zhong H."/>
            <person name="Iwama H."/>
            <person name="Endo T."/>
            <person name="Ito H."/>
            <person name="Hahn J.H."/>
            <person name="Kim H.I."/>
            <person name="Eun M.Y."/>
            <person name="Yano M."/>
            <person name="Jiang J."/>
            <person name="Gojobori T."/>
        </authorList>
    </citation>
    <scope>NUCLEOTIDE SEQUENCE [LARGE SCALE GENOMIC DNA]</scope>
</reference>
<organism evidence="2">
    <name type="scientific">Oryza sativa subsp. japonica</name>
    <name type="common">Rice</name>
    <dbReference type="NCBI Taxonomy" id="39947"/>
    <lineage>
        <taxon>Eukaryota</taxon>
        <taxon>Viridiplantae</taxon>
        <taxon>Streptophyta</taxon>
        <taxon>Embryophyta</taxon>
        <taxon>Tracheophyta</taxon>
        <taxon>Spermatophyta</taxon>
        <taxon>Magnoliopsida</taxon>
        <taxon>Liliopsida</taxon>
        <taxon>Poales</taxon>
        <taxon>Poaceae</taxon>
        <taxon>BOP clade</taxon>
        <taxon>Oryzoideae</taxon>
        <taxon>Oryzeae</taxon>
        <taxon>Oryzinae</taxon>
        <taxon>Oryza</taxon>
        <taxon>Oryza sativa</taxon>
    </lineage>
</organism>
<dbReference type="PANTHER" id="PTHR35360:SF2">
    <property type="entry name" value="OS01G0324125 PROTEIN"/>
    <property type="match status" value="1"/>
</dbReference>
<proteinExistence type="predicted"/>
<evidence type="ECO:0000256" key="1">
    <source>
        <dbReference type="SAM" id="MobiDB-lite"/>
    </source>
</evidence>
<dbReference type="AlphaFoldDB" id="Q657H3"/>
<dbReference type="EMBL" id="AP003211">
    <property type="protein sequence ID" value="BAD45047.1"/>
    <property type="molecule type" value="Genomic_DNA"/>
</dbReference>
<accession>Q657H3</accession>
<name>Q657H3_ORYSJ</name>
<dbReference type="PANTHER" id="PTHR35360">
    <property type="entry name" value="OS01G0324125 PROTEIN-RELATED"/>
    <property type="match status" value="1"/>
</dbReference>
<protein>
    <recommendedName>
        <fullName evidence="3">DUF1618 domain-containing protein</fullName>
    </recommendedName>
</protein>
<feature type="region of interest" description="Disordered" evidence="1">
    <location>
        <begin position="1"/>
        <end position="32"/>
    </location>
</feature>